<keyword evidence="7" id="KW-0924">Ammonia transport</keyword>
<gene>
    <name evidence="11" type="ORF">FIBSPDRAFT_855541</name>
</gene>
<evidence type="ECO:0000256" key="1">
    <source>
        <dbReference type="ARBA" id="ARBA00004141"/>
    </source>
</evidence>
<evidence type="ECO:0000313" key="12">
    <source>
        <dbReference type="Proteomes" id="UP000076532"/>
    </source>
</evidence>
<organism evidence="11 12">
    <name type="scientific">Athelia psychrophila</name>
    <dbReference type="NCBI Taxonomy" id="1759441"/>
    <lineage>
        <taxon>Eukaryota</taxon>
        <taxon>Fungi</taxon>
        <taxon>Dikarya</taxon>
        <taxon>Basidiomycota</taxon>
        <taxon>Agaricomycotina</taxon>
        <taxon>Agaricomycetes</taxon>
        <taxon>Agaricomycetidae</taxon>
        <taxon>Atheliales</taxon>
        <taxon>Atheliaceae</taxon>
        <taxon>Athelia</taxon>
    </lineage>
</organism>
<accession>A0A166P1S3</accession>
<evidence type="ECO:0000256" key="5">
    <source>
        <dbReference type="ARBA" id="ARBA00022989"/>
    </source>
</evidence>
<dbReference type="EMBL" id="KV417519">
    <property type="protein sequence ID" value="KZP25613.1"/>
    <property type="molecule type" value="Genomic_DNA"/>
</dbReference>
<dbReference type="GO" id="GO:0008519">
    <property type="term" value="F:ammonium channel activity"/>
    <property type="evidence" value="ECO:0007669"/>
    <property type="project" value="InterPro"/>
</dbReference>
<keyword evidence="6 9" id="KW-0472">Membrane</keyword>
<dbReference type="SUPFAM" id="SSF111352">
    <property type="entry name" value="Ammonium transporter"/>
    <property type="match status" value="1"/>
</dbReference>
<feature type="transmembrane region" description="Helical" evidence="9">
    <location>
        <begin position="88"/>
        <end position="105"/>
    </location>
</feature>
<comment type="similarity">
    <text evidence="2">Belongs to the ammonia transporter channel (TC 1.A.11.2) family.</text>
</comment>
<proteinExistence type="inferred from homology"/>
<protein>
    <submittedName>
        <fullName evidence="11">Rh-like protein/ammonium transporter</fullName>
    </submittedName>
</protein>
<sequence>MVSVFVWSFVLGTPVHISSGTARLAYKPHNTSYVVLGTVFLWFGWFGFNGGSALSANLRAAQACIVTNLAASVGGLTWMLWDYRLEKRWSAVGFCSGAIAGLVAITPASGFVGSPAAVLFGVAAGTICNFATQLKFFSHYDDALDTRSAAWSTTSSRASSRKSPLGYQIADSVSGTYSFVMTTIILWAMHFLPGGYLELRCSEESEIIGIDDAEMGEYAYDYVGLETELAPPKHTFGEDALEGTVGGGREPMHHVHHQERKASSEGSRADEKDGVSETPVSA</sequence>
<feature type="transmembrane region" description="Helical" evidence="9">
    <location>
        <begin position="6"/>
        <end position="26"/>
    </location>
</feature>
<evidence type="ECO:0000256" key="8">
    <source>
        <dbReference type="SAM" id="MobiDB-lite"/>
    </source>
</evidence>
<feature type="transmembrane region" description="Helical" evidence="9">
    <location>
        <begin position="33"/>
        <end position="54"/>
    </location>
</feature>
<keyword evidence="4 9" id="KW-0812">Transmembrane</keyword>
<evidence type="ECO:0000256" key="7">
    <source>
        <dbReference type="ARBA" id="ARBA00023177"/>
    </source>
</evidence>
<dbReference type="InterPro" id="IPR001905">
    <property type="entry name" value="Ammonium_transpt"/>
</dbReference>
<comment type="subcellular location">
    <subcellularLocation>
        <location evidence="1">Membrane</location>
        <topology evidence="1">Multi-pass membrane protein</topology>
    </subcellularLocation>
</comment>
<name>A0A166P1S3_9AGAM</name>
<dbReference type="OrthoDB" id="534912at2759"/>
<evidence type="ECO:0000256" key="6">
    <source>
        <dbReference type="ARBA" id="ARBA00023136"/>
    </source>
</evidence>
<feature type="transmembrane region" description="Helical" evidence="9">
    <location>
        <begin position="111"/>
        <end position="131"/>
    </location>
</feature>
<evidence type="ECO:0000256" key="4">
    <source>
        <dbReference type="ARBA" id="ARBA00022692"/>
    </source>
</evidence>
<dbReference type="AlphaFoldDB" id="A0A166P1S3"/>
<dbReference type="Pfam" id="PF00909">
    <property type="entry name" value="Ammonium_transp"/>
    <property type="match status" value="1"/>
</dbReference>
<dbReference type="PANTHER" id="PTHR43029">
    <property type="entry name" value="AMMONIUM TRANSPORTER MEP2"/>
    <property type="match status" value="1"/>
</dbReference>
<evidence type="ECO:0000256" key="3">
    <source>
        <dbReference type="ARBA" id="ARBA00022448"/>
    </source>
</evidence>
<feature type="region of interest" description="Disordered" evidence="8">
    <location>
        <begin position="240"/>
        <end position="282"/>
    </location>
</feature>
<keyword evidence="12" id="KW-1185">Reference proteome</keyword>
<evidence type="ECO:0000313" key="11">
    <source>
        <dbReference type="EMBL" id="KZP25613.1"/>
    </source>
</evidence>
<dbReference type="GO" id="GO:0005886">
    <property type="term" value="C:plasma membrane"/>
    <property type="evidence" value="ECO:0007669"/>
    <property type="project" value="TreeGrafter"/>
</dbReference>
<dbReference type="STRING" id="436010.A0A166P1S3"/>
<dbReference type="InterPro" id="IPR024041">
    <property type="entry name" value="NH4_transpt_AmtB-like_dom"/>
</dbReference>
<evidence type="ECO:0000256" key="2">
    <source>
        <dbReference type="ARBA" id="ARBA00005887"/>
    </source>
</evidence>
<reference evidence="11 12" key="1">
    <citation type="journal article" date="2016" name="Mol. Biol. Evol.">
        <title>Comparative Genomics of Early-Diverging Mushroom-Forming Fungi Provides Insights into the Origins of Lignocellulose Decay Capabilities.</title>
        <authorList>
            <person name="Nagy L.G."/>
            <person name="Riley R."/>
            <person name="Tritt A."/>
            <person name="Adam C."/>
            <person name="Daum C."/>
            <person name="Floudas D."/>
            <person name="Sun H."/>
            <person name="Yadav J.S."/>
            <person name="Pangilinan J."/>
            <person name="Larsson K.H."/>
            <person name="Matsuura K."/>
            <person name="Barry K."/>
            <person name="Labutti K."/>
            <person name="Kuo R."/>
            <person name="Ohm R.A."/>
            <person name="Bhattacharya S.S."/>
            <person name="Shirouzu T."/>
            <person name="Yoshinaga Y."/>
            <person name="Martin F.M."/>
            <person name="Grigoriev I.V."/>
            <person name="Hibbett D.S."/>
        </authorList>
    </citation>
    <scope>NUCLEOTIDE SEQUENCE [LARGE SCALE GENOMIC DNA]</scope>
    <source>
        <strain evidence="11 12">CBS 109695</strain>
    </source>
</reference>
<feature type="compositionally biased region" description="Basic and acidic residues" evidence="8">
    <location>
        <begin position="260"/>
        <end position="275"/>
    </location>
</feature>
<dbReference type="PANTHER" id="PTHR43029:SF10">
    <property type="entry name" value="AMMONIUM TRANSPORTER MEP2"/>
    <property type="match status" value="1"/>
</dbReference>
<keyword evidence="5 9" id="KW-1133">Transmembrane helix</keyword>
<evidence type="ECO:0000259" key="10">
    <source>
        <dbReference type="Pfam" id="PF00909"/>
    </source>
</evidence>
<keyword evidence="3" id="KW-0813">Transport</keyword>
<evidence type="ECO:0000256" key="9">
    <source>
        <dbReference type="SAM" id="Phobius"/>
    </source>
</evidence>
<dbReference type="Proteomes" id="UP000076532">
    <property type="component" value="Unassembled WGS sequence"/>
</dbReference>
<dbReference type="Gene3D" id="1.10.3430.10">
    <property type="entry name" value="Ammonium transporter AmtB like domains"/>
    <property type="match status" value="1"/>
</dbReference>
<dbReference type="InterPro" id="IPR029020">
    <property type="entry name" value="Ammonium/urea_transptr"/>
</dbReference>
<feature type="transmembrane region" description="Helical" evidence="9">
    <location>
        <begin position="60"/>
        <end position="81"/>
    </location>
</feature>
<feature type="domain" description="Ammonium transporter AmtB-like" evidence="10">
    <location>
        <begin position="21"/>
        <end position="220"/>
    </location>
</feature>